<evidence type="ECO:0000313" key="7">
    <source>
        <dbReference type="Proteomes" id="UP000036000"/>
    </source>
</evidence>
<dbReference type="GO" id="GO:0003700">
    <property type="term" value="F:DNA-binding transcription factor activity"/>
    <property type="evidence" value="ECO:0007669"/>
    <property type="project" value="InterPro"/>
</dbReference>
<dbReference type="EMBL" id="CP012033">
    <property type="protein sequence ID" value="AKP64226.1"/>
    <property type="molecule type" value="Genomic_DNA"/>
</dbReference>
<organism evidence="6 7">
    <name type="scientific">Levilactobacillus koreensis</name>
    <dbReference type="NCBI Taxonomy" id="637971"/>
    <lineage>
        <taxon>Bacteria</taxon>
        <taxon>Bacillati</taxon>
        <taxon>Bacillota</taxon>
        <taxon>Bacilli</taxon>
        <taxon>Lactobacillales</taxon>
        <taxon>Lactobacillaceae</taxon>
        <taxon>Levilactobacillus</taxon>
    </lineage>
</organism>
<dbReference type="Gene3D" id="3.20.80.10">
    <property type="entry name" value="Regulatory factor, effector binding domain"/>
    <property type="match status" value="1"/>
</dbReference>
<proteinExistence type="predicted"/>
<dbReference type="PANTHER" id="PTHR30204">
    <property type="entry name" value="REDOX-CYCLING DRUG-SENSING TRANSCRIPTIONAL ACTIVATOR SOXR"/>
    <property type="match status" value="1"/>
</dbReference>
<keyword evidence="1" id="KW-0678">Repressor</keyword>
<keyword evidence="2" id="KW-0805">Transcription regulation</keyword>
<dbReference type="AlphaFoldDB" id="A0AAC8UUJ7"/>
<gene>
    <name evidence="6" type="ORF">ABN16_03925</name>
</gene>
<dbReference type="KEGG" id="lko:ABN16_03925"/>
<dbReference type="SUPFAM" id="SSF46955">
    <property type="entry name" value="Putative DNA-binding domain"/>
    <property type="match status" value="1"/>
</dbReference>
<dbReference type="Pfam" id="PF13411">
    <property type="entry name" value="MerR_1"/>
    <property type="match status" value="1"/>
</dbReference>
<dbReference type="Gene3D" id="1.10.1660.10">
    <property type="match status" value="1"/>
</dbReference>
<dbReference type="PANTHER" id="PTHR30204:SF69">
    <property type="entry name" value="MERR-FAMILY TRANSCRIPTIONAL REGULATOR"/>
    <property type="match status" value="1"/>
</dbReference>
<dbReference type="RefSeq" id="WP_048733088.1">
    <property type="nucleotide sequence ID" value="NZ_CP012033.1"/>
</dbReference>
<evidence type="ECO:0000256" key="2">
    <source>
        <dbReference type="ARBA" id="ARBA00023015"/>
    </source>
</evidence>
<reference evidence="6 7" key="1">
    <citation type="submission" date="2015-07" db="EMBL/GenBank/DDBJ databases">
        <title>Lactobacillus korensis/26-25/ whole genome sequencing.</title>
        <authorList>
            <person name="Kim M.K."/>
            <person name="Im W.-T."/>
            <person name="Srinivasan S."/>
            <person name="Lee J.-J."/>
        </authorList>
    </citation>
    <scope>NUCLEOTIDE SEQUENCE [LARGE SCALE GENOMIC DNA]</scope>
    <source>
        <strain evidence="6 7">26-25</strain>
    </source>
</reference>
<dbReference type="GO" id="GO:0003677">
    <property type="term" value="F:DNA binding"/>
    <property type="evidence" value="ECO:0007669"/>
    <property type="project" value="UniProtKB-KW"/>
</dbReference>
<keyword evidence="7" id="KW-1185">Reference proteome</keyword>
<dbReference type="InterPro" id="IPR009061">
    <property type="entry name" value="DNA-bd_dom_put_sf"/>
</dbReference>
<evidence type="ECO:0000256" key="3">
    <source>
        <dbReference type="ARBA" id="ARBA00023125"/>
    </source>
</evidence>
<dbReference type="PROSITE" id="PS50937">
    <property type="entry name" value="HTH_MERR_2"/>
    <property type="match status" value="1"/>
</dbReference>
<dbReference type="Proteomes" id="UP000036000">
    <property type="component" value="Chromosome"/>
</dbReference>
<dbReference type="SMART" id="SM00422">
    <property type="entry name" value="HTH_MERR"/>
    <property type="match status" value="1"/>
</dbReference>
<dbReference type="InterPro" id="IPR011256">
    <property type="entry name" value="Reg_factor_effector_dom_sf"/>
</dbReference>
<feature type="domain" description="HTH merR-type" evidence="5">
    <location>
        <begin position="1"/>
        <end position="70"/>
    </location>
</feature>
<dbReference type="InterPro" id="IPR047057">
    <property type="entry name" value="MerR_fam"/>
</dbReference>
<protein>
    <recommendedName>
        <fullName evidence="5">HTH merR-type domain-containing protein</fullName>
    </recommendedName>
</protein>
<evidence type="ECO:0000256" key="4">
    <source>
        <dbReference type="ARBA" id="ARBA00023163"/>
    </source>
</evidence>
<evidence type="ECO:0000313" key="6">
    <source>
        <dbReference type="EMBL" id="AKP64226.1"/>
    </source>
</evidence>
<keyword evidence="3" id="KW-0238">DNA-binding</keyword>
<accession>A0AAC8UUJ7</accession>
<evidence type="ECO:0000256" key="1">
    <source>
        <dbReference type="ARBA" id="ARBA00022491"/>
    </source>
</evidence>
<sequence>MLTIQKFAELAGTTRRTLIFYDQKDLFKPKKVAANGYRYYDYDQLYPATFILELRRLGLSISEIKALNASTNPGSLDKNLQHILTQINQQMDNLSLLKTTLNTRFNQPVATENSVRNQPFITQMDAALFCQSKQSVACTEAEIAEIYADFYERLGKLKLVNQRSSGFLTRLPNSDANGYPTASFCILKAVTVQTDTGDLPRLEKPAGNYVAITTTNDTKNICIALKILAEYIQKNQLKINGQLWQMNRDENFTSKGASDLVSLQYQIQD</sequence>
<keyword evidence="4" id="KW-0804">Transcription</keyword>
<evidence type="ECO:0000259" key="5">
    <source>
        <dbReference type="PROSITE" id="PS50937"/>
    </source>
</evidence>
<dbReference type="InterPro" id="IPR000551">
    <property type="entry name" value="MerR-type_HTH_dom"/>
</dbReference>
<name>A0AAC8UUJ7_9LACO</name>